<dbReference type="Proteomes" id="UP001062846">
    <property type="component" value="Chromosome 8"/>
</dbReference>
<gene>
    <name evidence="1" type="ORF">RHMOL_Rhmol08G0095200</name>
</gene>
<name>A0ACC0MLN5_RHOML</name>
<comment type="caution">
    <text evidence="1">The sequence shown here is derived from an EMBL/GenBank/DDBJ whole genome shotgun (WGS) entry which is preliminary data.</text>
</comment>
<evidence type="ECO:0000313" key="1">
    <source>
        <dbReference type="EMBL" id="KAI8541880.1"/>
    </source>
</evidence>
<sequence length="99" mass="10772">MQASTYAVKPSVGLKIQSRRVLPGFVESRKRKSLAPSVDLRMTDRYNCFGFRLGSGPMETELPYVRIGVNGVSPSSVKSRSARAQASGMFLALNSTPGY</sequence>
<protein>
    <submittedName>
        <fullName evidence="1">Uncharacterized protein</fullName>
    </submittedName>
</protein>
<reference evidence="1" key="1">
    <citation type="submission" date="2022-02" db="EMBL/GenBank/DDBJ databases">
        <title>Plant Genome Project.</title>
        <authorList>
            <person name="Zhang R.-G."/>
        </authorList>
    </citation>
    <scope>NUCLEOTIDE SEQUENCE</scope>
    <source>
        <strain evidence="1">AT1</strain>
    </source>
</reference>
<keyword evidence="2" id="KW-1185">Reference proteome</keyword>
<proteinExistence type="predicted"/>
<organism evidence="1 2">
    <name type="scientific">Rhododendron molle</name>
    <name type="common">Chinese azalea</name>
    <name type="synonym">Azalea mollis</name>
    <dbReference type="NCBI Taxonomy" id="49168"/>
    <lineage>
        <taxon>Eukaryota</taxon>
        <taxon>Viridiplantae</taxon>
        <taxon>Streptophyta</taxon>
        <taxon>Embryophyta</taxon>
        <taxon>Tracheophyta</taxon>
        <taxon>Spermatophyta</taxon>
        <taxon>Magnoliopsida</taxon>
        <taxon>eudicotyledons</taxon>
        <taxon>Gunneridae</taxon>
        <taxon>Pentapetalae</taxon>
        <taxon>asterids</taxon>
        <taxon>Ericales</taxon>
        <taxon>Ericaceae</taxon>
        <taxon>Ericoideae</taxon>
        <taxon>Rhodoreae</taxon>
        <taxon>Rhododendron</taxon>
    </lineage>
</organism>
<evidence type="ECO:0000313" key="2">
    <source>
        <dbReference type="Proteomes" id="UP001062846"/>
    </source>
</evidence>
<dbReference type="EMBL" id="CM046395">
    <property type="protein sequence ID" value="KAI8541880.1"/>
    <property type="molecule type" value="Genomic_DNA"/>
</dbReference>
<accession>A0ACC0MLN5</accession>